<sequence>MSDDIPPSTNARKKNWIDKIGQLFQGEPQNREDLVEVIAGAEERDLITEDTREMMNGVLEVSGLRVRDIMIPRSQIVTLQIDSTVDELLKTVIESAHSRFPVVNEDKDHIEGILLAKDLLKYGFKQSDQPFSLHQVIRPAVVVPESKRVDVLLKEFRSQRYHMAIVVDEYGGVSGLVTIEDILEEIVGEIEDEFDHSSVEDTEIKKISNTVFMIKARTPIDEFNEACGTQFSDEEFDTVGGLVSHAFGHLPERNESVLIDNIEFKVTNADTRRLIQLSVKLPDPKLQEDNDD</sequence>
<evidence type="ECO:0000256" key="6">
    <source>
        <dbReference type="ARBA" id="ARBA00023285"/>
    </source>
</evidence>
<evidence type="ECO:0000259" key="10">
    <source>
        <dbReference type="PROSITE" id="PS51371"/>
    </source>
</evidence>
<dbReference type="Gene3D" id="3.10.580.10">
    <property type="entry name" value="CBS-domain"/>
    <property type="match status" value="1"/>
</dbReference>
<dbReference type="CDD" id="cd04590">
    <property type="entry name" value="CBS_pair_CorC_HlyC_assoc"/>
    <property type="match status" value="1"/>
</dbReference>
<evidence type="ECO:0000256" key="5">
    <source>
        <dbReference type="ARBA" id="ARBA00023122"/>
    </source>
</evidence>
<dbReference type="PROSITE" id="PS51371">
    <property type="entry name" value="CBS"/>
    <property type="match status" value="2"/>
</dbReference>
<dbReference type="PANTHER" id="PTHR22777">
    <property type="entry name" value="HEMOLYSIN-RELATED"/>
    <property type="match status" value="1"/>
</dbReference>
<dbReference type="Pfam" id="PF03471">
    <property type="entry name" value="CorC_HlyC"/>
    <property type="match status" value="1"/>
</dbReference>
<dbReference type="InterPro" id="IPR005170">
    <property type="entry name" value="Transptr-assoc_dom"/>
</dbReference>
<gene>
    <name evidence="11" type="primary">corC</name>
    <name evidence="11" type="ORF">L2737_00350</name>
</gene>
<dbReference type="SUPFAM" id="SSF54631">
    <property type="entry name" value="CBS-domain pair"/>
    <property type="match status" value="1"/>
</dbReference>
<keyword evidence="5 9" id="KW-0129">CBS domain</keyword>
<keyword evidence="6" id="KW-0170">Cobalt</keyword>
<feature type="domain" description="CBS" evidence="10">
    <location>
        <begin position="70"/>
        <end position="129"/>
    </location>
</feature>
<dbReference type="PANTHER" id="PTHR22777:SF27">
    <property type="entry name" value="MAGNESIUM AND COBALT EFFLUX PROTEIN CORC"/>
    <property type="match status" value="1"/>
</dbReference>
<keyword evidence="12" id="KW-1185">Reference proteome</keyword>
<dbReference type="SMART" id="SM01091">
    <property type="entry name" value="CorC_HlyC"/>
    <property type="match status" value="1"/>
</dbReference>
<keyword evidence="4" id="KW-0460">Magnesium</keyword>
<accession>A0ABT0KIW9</accession>
<dbReference type="Pfam" id="PF21917">
    <property type="entry name" value="NMB0537_N"/>
    <property type="match status" value="1"/>
</dbReference>
<dbReference type="InterPro" id="IPR044751">
    <property type="entry name" value="Ion_transp-like_CBS"/>
</dbReference>
<dbReference type="InterPro" id="IPR046342">
    <property type="entry name" value="CBS_dom_sf"/>
</dbReference>
<evidence type="ECO:0000256" key="1">
    <source>
        <dbReference type="ARBA" id="ARBA00006337"/>
    </source>
</evidence>
<dbReference type="InterPro" id="IPR054115">
    <property type="entry name" value="CorC_N"/>
</dbReference>
<dbReference type="EMBL" id="JAKIKU010000001">
    <property type="protein sequence ID" value="MCL1043788.1"/>
    <property type="molecule type" value="Genomic_DNA"/>
</dbReference>
<dbReference type="Pfam" id="PF00571">
    <property type="entry name" value="CBS"/>
    <property type="match status" value="2"/>
</dbReference>
<dbReference type="NCBIfam" id="NF011675">
    <property type="entry name" value="PRK15094.1"/>
    <property type="match status" value="1"/>
</dbReference>
<keyword evidence="3" id="KW-0677">Repeat</keyword>
<organism evidence="11 12">
    <name type="scientific">Shewanella electrodiphila</name>
    <dbReference type="NCBI Taxonomy" id="934143"/>
    <lineage>
        <taxon>Bacteria</taxon>
        <taxon>Pseudomonadati</taxon>
        <taxon>Pseudomonadota</taxon>
        <taxon>Gammaproteobacteria</taxon>
        <taxon>Alteromonadales</taxon>
        <taxon>Shewanellaceae</taxon>
        <taxon>Shewanella</taxon>
    </lineage>
</organism>
<dbReference type="InterPro" id="IPR016169">
    <property type="entry name" value="FAD-bd_PCMH_sub2"/>
</dbReference>
<comment type="similarity">
    <text evidence="1">Belongs to the UPF0053 family.</text>
</comment>
<evidence type="ECO:0000256" key="9">
    <source>
        <dbReference type="PROSITE-ProRule" id="PRU00703"/>
    </source>
</evidence>
<evidence type="ECO:0000256" key="8">
    <source>
        <dbReference type="ARBA" id="ARBA00040729"/>
    </source>
</evidence>
<dbReference type="InterPro" id="IPR000644">
    <property type="entry name" value="CBS_dom"/>
</dbReference>
<comment type="function">
    <text evidence="7">Plays a role in the transport of magnesium and cobalt ions.</text>
</comment>
<dbReference type="SMART" id="SM00116">
    <property type="entry name" value="CBS"/>
    <property type="match status" value="2"/>
</dbReference>
<keyword evidence="2" id="KW-0813">Transport</keyword>
<evidence type="ECO:0000256" key="3">
    <source>
        <dbReference type="ARBA" id="ARBA00022737"/>
    </source>
</evidence>
<evidence type="ECO:0000256" key="7">
    <source>
        <dbReference type="ARBA" id="ARBA00037273"/>
    </source>
</evidence>
<evidence type="ECO:0000313" key="12">
    <source>
        <dbReference type="Proteomes" id="UP001202134"/>
    </source>
</evidence>
<dbReference type="RefSeq" id="WP_102528082.1">
    <property type="nucleotide sequence ID" value="NZ_JAKIKU010000001.1"/>
</dbReference>
<reference evidence="11 12" key="1">
    <citation type="submission" date="2022-01" db="EMBL/GenBank/DDBJ databases">
        <title>Whole genome-based taxonomy of the Shewanellaceae.</title>
        <authorList>
            <person name="Martin-Rodriguez A.J."/>
        </authorList>
    </citation>
    <scope>NUCLEOTIDE SEQUENCE [LARGE SCALE GENOMIC DNA]</scope>
    <source>
        <strain evidence="11 12">DSM 24955</strain>
    </source>
</reference>
<comment type="caution">
    <text evidence="11">The sequence shown here is derived from an EMBL/GenBank/DDBJ whole genome shotgun (WGS) entry which is preliminary data.</text>
</comment>
<dbReference type="SUPFAM" id="SSF56176">
    <property type="entry name" value="FAD-binding/transporter-associated domain-like"/>
    <property type="match status" value="1"/>
</dbReference>
<evidence type="ECO:0000256" key="4">
    <source>
        <dbReference type="ARBA" id="ARBA00022842"/>
    </source>
</evidence>
<proteinExistence type="inferred from homology"/>
<dbReference type="InterPro" id="IPR036318">
    <property type="entry name" value="FAD-bd_PCMH-like_sf"/>
</dbReference>
<evidence type="ECO:0000256" key="2">
    <source>
        <dbReference type="ARBA" id="ARBA00022448"/>
    </source>
</evidence>
<name>A0ABT0KIW9_9GAMM</name>
<evidence type="ECO:0000313" key="11">
    <source>
        <dbReference type="EMBL" id="MCL1043788.1"/>
    </source>
</evidence>
<dbReference type="Proteomes" id="UP001202134">
    <property type="component" value="Unassembled WGS sequence"/>
</dbReference>
<dbReference type="Gene3D" id="3.30.465.10">
    <property type="match status" value="1"/>
</dbReference>
<protein>
    <recommendedName>
        <fullName evidence="8">Magnesium and cobalt efflux protein CorC</fullName>
    </recommendedName>
</protein>
<feature type="domain" description="CBS" evidence="10">
    <location>
        <begin position="136"/>
        <end position="193"/>
    </location>
</feature>